<keyword evidence="2" id="KW-1185">Reference proteome</keyword>
<name>A0A9X1ZAN8_9GAMM</name>
<dbReference type="Proteomes" id="UP001139408">
    <property type="component" value="Unassembled WGS sequence"/>
</dbReference>
<proteinExistence type="predicted"/>
<gene>
    <name evidence="1" type="ORF">L2749_18695</name>
</gene>
<organism evidence="1 2">
    <name type="scientific">Shewanella algicola</name>
    <dbReference type="NCBI Taxonomy" id="640633"/>
    <lineage>
        <taxon>Bacteria</taxon>
        <taxon>Pseudomonadati</taxon>
        <taxon>Pseudomonadota</taxon>
        <taxon>Gammaproteobacteria</taxon>
        <taxon>Alteromonadales</taxon>
        <taxon>Shewanellaceae</taxon>
        <taxon>Shewanella</taxon>
    </lineage>
</organism>
<comment type="caution">
    <text evidence="1">The sequence shown here is derived from an EMBL/GenBank/DDBJ whole genome shotgun (WGS) entry which is preliminary data.</text>
</comment>
<evidence type="ECO:0000313" key="2">
    <source>
        <dbReference type="Proteomes" id="UP001139408"/>
    </source>
</evidence>
<dbReference type="AlphaFoldDB" id="A0A9X1ZAN8"/>
<evidence type="ECO:0000313" key="1">
    <source>
        <dbReference type="EMBL" id="MCL1107249.1"/>
    </source>
</evidence>
<protein>
    <submittedName>
        <fullName evidence="1">Uncharacterized protein</fullName>
    </submittedName>
</protein>
<sequence length="52" mass="5494">MANAPVANELTLEVKLDAVAVFPDKIAAMAMANAAVTGLFLTNIKSLNNDYQ</sequence>
<reference evidence="1" key="1">
    <citation type="submission" date="2022-01" db="EMBL/GenBank/DDBJ databases">
        <title>Whole genome-based taxonomy of the Shewanellaceae.</title>
        <authorList>
            <person name="Martin-Rodriguez A.J."/>
        </authorList>
    </citation>
    <scope>NUCLEOTIDE SEQUENCE</scope>
    <source>
        <strain evidence="1">DSM 23803</strain>
    </source>
</reference>
<accession>A0A9X1ZAN8</accession>
<dbReference type="RefSeq" id="WP_188926681.1">
    <property type="nucleotide sequence ID" value="NZ_BMQI01000052.1"/>
</dbReference>
<dbReference type="EMBL" id="JAKILJ010000054">
    <property type="protein sequence ID" value="MCL1107249.1"/>
    <property type="molecule type" value="Genomic_DNA"/>
</dbReference>